<proteinExistence type="predicted"/>
<dbReference type="EMBL" id="KQ483562">
    <property type="protein sequence ID" value="KYP46325.1"/>
    <property type="molecule type" value="Genomic_DNA"/>
</dbReference>
<feature type="non-terminal residue" evidence="1">
    <location>
        <position position="1"/>
    </location>
</feature>
<reference evidence="1" key="1">
    <citation type="journal article" date="2012" name="Nat. Biotechnol.">
        <title>Draft genome sequence of pigeonpea (Cajanus cajan), an orphan legume crop of resource-poor farmers.</title>
        <authorList>
            <person name="Varshney R.K."/>
            <person name="Chen W."/>
            <person name="Li Y."/>
            <person name="Bharti A.K."/>
            <person name="Saxena R.K."/>
            <person name="Schlueter J.A."/>
            <person name="Donoghue M.T."/>
            <person name="Azam S."/>
            <person name="Fan G."/>
            <person name="Whaley A.M."/>
            <person name="Farmer A.D."/>
            <person name="Sheridan J."/>
            <person name="Iwata A."/>
            <person name="Tuteja R."/>
            <person name="Penmetsa R.V."/>
            <person name="Wu W."/>
            <person name="Upadhyaya H.D."/>
            <person name="Yang S.P."/>
            <person name="Shah T."/>
            <person name="Saxena K.B."/>
            <person name="Michael T."/>
            <person name="McCombie W.R."/>
            <person name="Yang B."/>
            <person name="Zhang G."/>
            <person name="Yang H."/>
            <person name="Wang J."/>
            <person name="Spillane C."/>
            <person name="Cook D.R."/>
            <person name="May G.D."/>
            <person name="Xu X."/>
            <person name="Jackson S.A."/>
        </authorList>
    </citation>
    <scope>NUCLEOTIDE SEQUENCE [LARGE SCALE GENOMIC DNA]</scope>
</reference>
<dbReference type="Proteomes" id="UP000075243">
    <property type="component" value="Unassembled WGS sequence"/>
</dbReference>
<protein>
    <submittedName>
        <fullName evidence="1">Uncharacterized protein</fullName>
    </submittedName>
</protein>
<gene>
    <name evidence="1" type="ORF">KK1_032129</name>
</gene>
<accession>A0A151RUU6</accession>
<dbReference type="Gramene" id="C.cajan_30751.t">
    <property type="protein sequence ID" value="C.cajan_30751.t.cds1"/>
    <property type="gene ID" value="C.cajan_30751"/>
</dbReference>
<evidence type="ECO:0000313" key="2">
    <source>
        <dbReference type="Proteomes" id="UP000075243"/>
    </source>
</evidence>
<sequence length="82" mass="9370">LVGLDFDYNAIVVQLFDKNDLNWDDLQAQLLAFKNKLEQLSSFSNLTLSPLTYVATRFYQQGNQSHTRGGWKGNNFRSGRGK</sequence>
<evidence type="ECO:0000313" key="1">
    <source>
        <dbReference type="EMBL" id="KYP46325.1"/>
    </source>
</evidence>
<organism evidence="1 2">
    <name type="scientific">Cajanus cajan</name>
    <name type="common">Pigeon pea</name>
    <name type="synonym">Cajanus indicus</name>
    <dbReference type="NCBI Taxonomy" id="3821"/>
    <lineage>
        <taxon>Eukaryota</taxon>
        <taxon>Viridiplantae</taxon>
        <taxon>Streptophyta</taxon>
        <taxon>Embryophyta</taxon>
        <taxon>Tracheophyta</taxon>
        <taxon>Spermatophyta</taxon>
        <taxon>Magnoliopsida</taxon>
        <taxon>eudicotyledons</taxon>
        <taxon>Gunneridae</taxon>
        <taxon>Pentapetalae</taxon>
        <taxon>rosids</taxon>
        <taxon>fabids</taxon>
        <taxon>Fabales</taxon>
        <taxon>Fabaceae</taxon>
        <taxon>Papilionoideae</taxon>
        <taxon>50 kb inversion clade</taxon>
        <taxon>NPAAA clade</taxon>
        <taxon>indigoferoid/millettioid clade</taxon>
        <taxon>Phaseoleae</taxon>
        <taxon>Cajanus</taxon>
    </lineage>
</organism>
<keyword evidence="2" id="KW-1185">Reference proteome</keyword>
<name>A0A151RUU6_CAJCA</name>
<dbReference type="AlphaFoldDB" id="A0A151RUU6"/>